<evidence type="ECO:0000313" key="3">
    <source>
        <dbReference type="Proteomes" id="UP000235388"/>
    </source>
</evidence>
<dbReference type="AlphaFoldDB" id="A0A2N5TNY2"/>
<evidence type="ECO:0000313" key="2">
    <source>
        <dbReference type="EMBL" id="PLW27203.1"/>
    </source>
</evidence>
<dbReference type="Proteomes" id="UP000235388">
    <property type="component" value="Unassembled WGS sequence"/>
</dbReference>
<evidence type="ECO:0000256" key="1">
    <source>
        <dbReference type="SAM" id="MobiDB-lite"/>
    </source>
</evidence>
<dbReference type="EMBL" id="PGCJ01000499">
    <property type="protein sequence ID" value="PLW27203.1"/>
    <property type="molecule type" value="Genomic_DNA"/>
</dbReference>
<reference evidence="2 3" key="1">
    <citation type="submission" date="2017-11" db="EMBL/GenBank/DDBJ databases">
        <title>De novo assembly and phasing of dikaryotic genomes from two isolates of Puccinia coronata f. sp. avenae, the causal agent of oat crown rust.</title>
        <authorList>
            <person name="Miller M.E."/>
            <person name="Zhang Y."/>
            <person name="Omidvar V."/>
            <person name="Sperschneider J."/>
            <person name="Schwessinger B."/>
            <person name="Raley C."/>
            <person name="Palmer J.M."/>
            <person name="Garnica D."/>
            <person name="Upadhyaya N."/>
            <person name="Rathjen J."/>
            <person name="Taylor J.M."/>
            <person name="Park R.F."/>
            <person name="Dodds P.N."/>
            <person name="Hirsch C.D."/>
            <person name="Kianian S.F."/>
            <person name="Figueroa M."/>
        </authorList>
    </citation>
    <scope>NUCLEOTIDE SEQUENCE [LARGE SCALE GENOMIC DNA]</scope>
    <source>
        <strain evidence="2">12NC29</strain>
    </source>
</reference>
<accession>A0A2N5TNY2</accession>
<organism evidence="2 3">
    <name type="scientific">Puccinia coronata f. sp. avenae</name>
    <dbReference type="NCBI Taxonomy" id="200324"/>
    <lineage>
        <taxon>Eukaryota</taxon>
        <taxon>Fungi</taxon>
        <taxon>Dikarya</taxon>
        <taxon>Basidiomycota</taxon>
        <taxon>Pucciniomycotina</taxon>
        <taxon>Pucciniomycetes</taxon>
        <taxon>Pucciniales</taxon>
        <taxon>Pucciniaceae</taxon>
        <taxon>Puccinia</taxon>
    </lineage>
</organism>
<name>A0A2N5TNY2_9BASI</name>
<keyword evidence="3" id="KW-1185">Reference proteome</keyword>
<sequence length="169" mass="18349">MWAPLPAIVQREKRADAKVANDLLKKAKALVKTQNVQPGVTRQGKAAGTPSGNPPVQRLWLLLGPPPPGSGTAPSREGDVVEDSPPTMHNHIRSDSANPSQWDQMDARLLELHRCPIDFTCAWQELLCKKDLDLFGSSPATLDAIVKADVYCPTNNEVEARLAELGNPT</sequence>
<protein>
    <submittedName>
        <fullName evidence="2">Uncharacterized protein</fullName>
    </submittedName>
</protein>
<proteinExistence type="predicted"/>
<feature type="region of interest" description="Disordered" evidence="1">
    <location>
        <begin position="35"/>
        <end position="100"/>
    </location>
</feature>
<gene>
    <name evidence="2" type="ORF">PCANC_26117</name>
</gene>
<comment type="caution">
    <text evidence="2">The sequence shown here is derived from an EMBL/GenBank/DDBJ whole genome shotgun (WGS) entry which is preliminary data.</text>
</comment>